<dbReference type="OrthoDB" id="8195814at2759"/>
<keyword evidence="2" id="KW-1003">Cell membrane</keyword>
<evidence type="ECO:0000256" key="5">
    <source>
        <dbReference type="ARBA" id="ARBA00023136"/>
    </source>
</evidence>
<keyword evidence="4" id="KW-1133">Transmembrane helix</keyword>
<name>A0A3L9LTE1_CEPCN</name>
<evidence type="ECO:0000256" key="4">
    <source>
        <dbReference type="ARBA" id="ARBA00022989"/>
    </source>
</evidence>
<keyword evidence="3" id="KW-0812">Transmembrane</keyword>
<evidence type="ECO:0000256" key="6">
    <source>
        <dbReference type="ARBA" id="ARBA00023170"/>
    </source>
</evidence>
<dbReference type="Gene3D" id="3.40.190.10">
    <property type="entry name" value="Periplasmic binding protein-like II"/>
    <property type="match status" value="1"/>
</dbReference>
<evidence type="ECO:0000313" key="9">
    <source>
        <dbReference type="RefSeq" id="XP_024940950.1"/>
    </source>
</evidence>
<comment type="subcellular location">
    <subcellularLocation>
        <location evidence="1">Cell membrane</location>
        <topology evidence="1">Multi-pass membrane protein</topology>
    </subcellularLocation>
</comment>
<accession>A0A3L9LTE1</accession>
<dbReference type="KEGG" id="ccin:107267731"/>
<gene>
    <name evidence="9" type="primary">LOC107267731</name>
</gene>
<dbReference type="Proteomes" id="UP000694920">
    <property type="component" value="Unplaced"/>
</dbReference>
<dbReference type="GO" id="GO:0005886">
    <property type="term" value="C:plasma membrane"/>
    <property type="evidence" value="ECO:0007669"/>
    <property type="project" value="UniProtKB-SubCell"/>
</dbReference>
<dbReference type="AlphaFoldDB" id="A0A3L9LTE1"/>
<dbReference type="InterPro" id="IPR052192">
    <property type="entry name" value="Insect_Ionotropic_Sensory_Rcpt"/>
</dbReference>
<dbReference type="RefSeq" id="XP_024940950.1">
    <property type="nucleotide sequence ID" value="XM_025085182.1"/>
</dbReference>
<proteinExistence type="predicted"/>
<dbReference type="PANTHER" id="PTHR42643">
    <property type="entry name" value="IONOTROPIC RECEPTOR 20A-RELATED"/>
    <property type="match status" value="1"/>
</dbReference>
<keyword evidence="6" id="KW-0675">Receptor</keyword>
<keyword evidence="7" id="KW-0325">Glycoprotein</keyword>
<dbReference type="PANTHER" id="PTHR42643:SF38">
    <property type="entry name" value="IONOTROPIC RECEPTOR 100A"/>
    <property type="match status" value="1"/>
</dbReference>
<dbReference type="GeneID" id="107267731"/>
<evidence type="ECO:0000256" key="1">
    <source>
        <dbReference type="ARBA" id="ARBA00004651"/>
    </source>
</evidence>
<organism evidence="8 9">
    <name type="scientific">Cephus cinctus</name>
    <name type="common">Wheat stem sawfly</name>
    <dbReference type="NCBI Taxonomy" id="211228"/>
    <lineage>
        <taxon>Eukaryota</taxon>
        <taxon>Metazoa</taxon>
        <taxon>Ecdysozoa</taxon>
        <taxon>Arthropoda</taxon>
        <taxon>Hexapoda</taxon>
        <taxon>Insecta</taxon>
        <taxon>Pterygota</taxon>
        <taxon>Neoptera</taxon>
        <taxon>Endopterygota</taxon>
        <taxon>Hymenoptera</taxon>
        <taxon>Cephoidea</taxon>
        <taxon>Cephidae</taxon>
        <taxon>Cephus</taxon>
    </lineage>
</organism>
<reference evidence="9" key="1">
    <citation type="submission" date="2025-08" db="UniProtKB">
        <authorList>
            <consortium name="RefSeq"/>
        </authorList>
    </citation>
    <scope>IDENTIFICATION</scope>
</reference>
<evidence type="ECO:0000256" key="2">
    <source>
        <dbReference type="ARBA" id="ARBA00022475"/>
    </source>
</evidence>
<keyword evidence="8" id="KW-1185">Reference proteome</keyword>
<evidence type="ECO:0000313" key="8">
    <source>
        <dbReference type="Proteomes" id="UP000694920"/>
    </source>
</evidence>
<keyword evidence="5" id="KW-0472">Membrane</keyword>
<evidence type="ECO:0000256" key="3">
    <source>
        <dbReference type="ARBA" id="ARBA00022692"/>
    </source>
</evidence>
<evidence type="ECO:0000256" key="7">
    <source>
        <dbReference type="ARBA" id="ARBA00023180"/>
    </source>
</evidence>
<dbReference type="SUPFAM" id="SSF53850">
    <property type="entry name" value="Periplasmic binding protein-like II"/>
    <property type="match status" value="1"/>
</dbReference>
<sequence>MKLRVRSILKFIFTTFQIFQVSTNHIPISQYAPDLSEVIKVMTNKSNASEVLFLSRDNYTIPFDVYILDNIIQQVSNMIPTMHISLDDPRISKMEFVPMIQNDSWLNSESDRPEFRLPIMHGYKYFYEGNVLRQSYTKLYRTLIIYVHVTEEVPDLQTIDDLITNMEKFLVWYATPKLLFILLDRTSNQNLEFLLKRFCDKKMFWIALLEQSVCIDLRDCQTSSDIYLHTYDPFRHVYSKKPCNTEINYFHVNLHNLHGYPIKVNHLNYWPHVQSKKNASCHSIEITGYIMKIIESISKARNFTFEEVVNCNTEFGAVLPNGTMTGILSDFAERRIDFVLNTGVLTDANFHNFMQLVPLYYPEGIRVLVPLRLNESVSVNLKHTLMLLFCAIMLLFIWLCSVVFKFSHSAWHPFRIFSVLISVPIKRMPLNNSDRAVFASIAFLSVVASSLLLSTLTKGLIVGTKVQQISSLKDLDESNMKLMMTKNFFGITFGQDTTDGTRYNLAKKVIYSEDPLNCANILVKYRNVSCIALATVTDFILAITTENGKQTIGILPDSIWSGYKNFCFVRGSPFANLFYRIVIRLFEGGFLTKFIRDFIGESAIKLERWKDVEDNNKGQENHINLRGIIFLAVAGYCFSIVVFVAELLSVRLSAGIFSKWTFTNRSV</sequence>
<protein>
    <submittedName>
        <fullName evidence="9">Uncharacterized protein LOC107267731</fullName>
    </submittedName>
</protein>